<feature type="domain" description="Reverse transcriptase" evidence="2">
    <location>
        <begin position="49"/>
        <end position="355"/>
    </location>
</feature>
<proteinExistence type="predicted"/>
<evidence type="ECO:0000256" key="1">
    <source>
        <dbReference type="SAM" id="MobiDB-lite"/>
    </source>
</evidence>
<protein>
    <recommendedName>
        <fullName evidence="2">Reverse transcriptase domain-containing protein</fullName>
    </recommendedName>
</protein>
<accession>A0A8H7VLE6</accession>
<dbReference type="Pfam" id="PF00078">
    <property type="entry name" value="RVT_1"/>
    <property type="match status" value="1"/>
</dbReference>
<reference evidence="3 4" key="1">
    <citation type="submission" date="2020-12" db="EMBL/GenBank/DDBJ databases">
        <title>Metabolic potential, ecology and presence of endohyphal bacteria is reflected in genomic diversity of Mucoromycotina.</title>
        <authorList>
            <person name="Muszewska A."/>
            <person name="Okrasinska A."/>
            <person name="Steczkiewicz K."/>
            <person name="Drgas O."/>
            <person name="Orlowska M."/>
            <person name="Perlinska-Lenart U."/>
            <person name="Aleksandrzak-Piekarczyk T."/>
            <person name="Szatraj K."/>
            <person name="Zielenkiewicz U."/>
            <person name="Pilsyk S."/>
            <person name="Malc E."/>
            <person name="Mieczkowski P."/>
            <person name="Kruszewska J.S."/>
            <person name="Biernat P."/>
            <person name="Pawlowska J."/>
        </authorList>
    </citation>
    <scope>NUCLEOTIDE SEQUENCE [LARGE SCALE GENOMIC DNA]</scope>
    <source>
        <strain evidence="3 4">CBS 142.35</strain>
    </source>
</reference>
<keyword evidence="4" id="KW-1185">Reference proteome</keyword>
<organism evidence="3 4">
    <name type="scientific">Circinella minor</name>
    <dbReference type="NCBI Taxonomy" id="1195481"/>
    <lineage>
        <taxon>Eukaryota</taxon>
        <taxon>Fungi</taxon>
        <taxon>Fungi incertae sedis</taxon>
        <taxon>Mucoromycota</taxon>
        <taxon>Mucoromycotina</taxon>
        <taxon>Mucoromycetes</taxon>
        <taxon>Mucorales</taxon>
        <taxon>Lichtheimiaceae</taxon>
        <taxon>Circinella</taxon>
    </lineage>
</organism>
<dbReference type="InterPro" id="IPR043502">
    <property type="entry name" value="DNA/RNA_pol_sf"/>
</dbReference>
<evidence type="ECO:0000313" key="3">
    <source>
        <dbReference type="EMBL" id="KAG2220793.1"/>
    </source>
</evidence>
<dbReference type="CDD" id="cd01650">
    <property type="entry name" value="RT_nLTR_like"/>
    <property type="match status" value="1"/>
</dbReference>
<gene>
    <name evidence="3" type="ORF">INT45_012462</name>
</gene>
<feature type="compositionally biased region" description="Low complexity" evidence="1">
    <location>
        <begin position="239"/>
        <end position="248"/>
    </location>
</feature>
<dbReference type="EMBL" id="JAEPRB010000129">
    <property type="protein sequence ID" value="KAG2220793.1"/>
    <property type="molecule type" value="Genomic_DNA"/>
</dbReference>
<dbReference type="InterPro" id="IPR000477">
    <property type="entry name" value="RT_dom"/>
</dbReference>
<feature type="region of interest" description="Disordered" evidence="1">
    <location>
        <begin position="231"/>
        <end position="273"/>
    </location>
</feature>
<sequence length="690" mass="78994">MAHFYFWWPNLTSNAVPKKKAPRIDHLRSEMLKLLISVLTPFLYKLFYLCWISSYTPESWRIAQVVPIHKKGPPDNPANFRPISLTSILWKVFEYCLQQPLEIHSPSLDISQGGYRTERSSLDQVLCLQEICRLHKACNNNLPCTLGFLDVMQAYDSVDPSIIWNLLQAHHTPPLLISLPQNLFGDVYIEVVISNTNSYRFPPTTGVLQGSILSPFIYSLYINSLPALLQTTEQPPRSPSRTPYTTTTLDHHNEDSQPSIISSQRRRGRPSTASLTQSLPSIQCLLYADNVVVISTPQKMQEILQLCEQHSYDLGYRWNPKKCVIIQPPNNENTYTLYDTQILTQSSFIYLGIPINYYGQIDIPQLINRNSQSALQSMQMLNNIGLNPSGLSRHLSSQLYSQFIRPKLEYGLAISTFKKSYLISIEKAQNSCIRMIYGAHPKSEMKIMRRLVKMPSMSKRIAILQAKFVYRAEFLLSDALFTIIRPVLEAQQGSYQRKLKKKSPIIQQLPEVLSNLSSKELKAGIRLFLQNNLNSIRSAVTGSKLLSCCLPNLSVDPIMWLPMTNRERSCCLRWRLGWLPGGRLHPCNKCHQTTFSKKHAIQCLNMHSRLHIPYYQPDPISFFLTQLPKGQPTSPKRIQHLTSYWPIICSILMELDSYHHPTSNQQQYQDPNPGTALIKWITPPAPQVTE</sequence>
<comment type="caution">
    <text evidence="3">The sequence shown here is derived from an EMBL/GenBank/DDBJ whole genome shotgun (WGS) entry which is preliminary data.</text>
</comment>
<dbReference type="OrthoDB" id="5514950at2759"/>
<dbReference type="SUPFAM" id="SSF56672">
    <property type="entry name" value="DNA/RNA polymerases"/>
    <property type="match status" value="1"/>
</dbReference>
<name>A0A8H7VLE6_9FUNG</name>
<dbReference type="Proteomes" id="UP000646827">
    <property type="component" value="Unassembled WGS sequence"/>
</dbReference>
<evidence type="ECO:0000259" key="2">
    <source>
        <dbReference type="PROSITE" id="PS50878"/>
    </source>
</evidence>
<evidence type="ECO:0000313" key="4">
    <source>
        <dbReference type="Proteomes" id="UP000646827"/>
    </source>
</evidence>
<dbReference type="AlphaFoldDB" id="A0A8H7VLE6"/>
<dbReference type="PANTHER" id="PTHR19446">
    <property type="entry name" value="REVERSE TRANSCRIPTASES"/>
    <property type="match status" value="1"/>
</dbReference>
<dbReference type="PROSITE" id="PS50878">
    <property type="entry name" value="RT_POL"/>
    <property type="match status" value="1"/>
</dbReference>